<feature type="domain" description="RNA polymerase sigma-70 region 2" evidence="6">
    <location>
        <begin position="11"/>
        <end position="76"/>
    </location>
</feature>
<proteinExistence type="inferred from homology"/>
<dbReference type="CDD" id="cd06171">
    <property type="entry name" value="Sigma70_r4"/>
    <property type="match status" value="1"/>
</dbReference>
<comment type="caution">
    <text evidence="8">The sequence shown here is derived from an EMBL/GenBank/DDBJ whole genome shotgun (WGS) entry which is preliminary data.</text>
</comment>
<reference evidence="8 9" key="1">
    <citation type="submission" date="2023-07" db="EMBL/GenBank/DDBJ databases">
        <title>Genomic Encyclopedia of Type Strains, Phase IV (KMG-IV): sequencing the most valuable type-strain genomes for metagenomic binning, comparative biology and taxonomic classification.</title>
        <authorList>
            <person name="Goeker M."/>
        </authorList>
    </citation>
    <scope>NUCLEOTIDE SEQUENCE [LARGE SCALE GENOMIC DNA]</scope>
    <source>
        <strain evidence="8 9">DSM 23837</strain>
    </source>
</reference>
<dbReference type="SUPFAM" id="SSF88659">
    <property type="entry name" value="Sigma3 and sigma4 domains of RNA polymerase sigma factors"/>
    <property type="match status" value="1"/>
</dbReference>
<evidence type="ECO:0000259" key="7">
    <source>
        <dbReference type="Pfam" id="PF08281"/>
    </source>
</evidence>
<gene>
    <name evidence="8" type="ORF">J2S08_002457</name>
</gene>
<protein>
    <submittedName>
        <fullName evidence="8">RNA polymerase sigma-70 factor (ECF subfamily)</fullName>
    </submittedName>
</protein>
<evidence type="ECO:0000313" key="9">
    <source>
        <dbReference type="Proteomes" id="UP001223586"/>
    </source>
</evidence>
<evidence type="ECO:0000256" key="1">
    <source>
        <dbReference type="ARBA" id="ARBA00010641"/>
    </source>
</evidence>
<organism evidence="8 9">
    <name type="scientific">Bacillus chungangensis</name>
    <dbReference type="NCBI Taxonomy" id="587633"/>
    <lineage>
        <taxon>Bacteria</taxon>
        <taxon>Bacillati</taxon>
        <taxon>Bacillota</taxon>
        <taxon>Bacilli</taxon>
        <taxon>Bacillales</taxon>
        <taxon>Bacillaceae</taxon>
        <taxon>Bacillus</taxon>
    </lineage>
</organism>
<name>A0ABT9WU02_9BACI</name>
<feature type="domain" description="RNA polymerase sigma factor 70 region 4 type 2" evidence="7">
    <location>
        <begin position="107"/>
        <end position="156"/>
    </location>
</feature>
<dbReference type="PANTHER" id="PTHR43133">
    <property type="entry name" value="RNA POLYMERASE ECF-TYPE SIGMA FACTO"/>
    <property type="match status" value="1"/>
</dbReference>
<dbReference type="Pfam" id="PF04542">
    <property type="entry name" value="Sigma70_r2"/>
    <property type="match status" value="1"/>
</dbReference>
<keyword evidence="9" id="KW-1185">Reference proteome</keyword>
<evidence type="ECO:0000256" key="4">
    <source>
        <dbReference type="ARBA" id="ARBA00023125"/>
    </source>
</evidence>
<dbReference type="NCBIfam" id="TIGR02937">
    <property type="entry name" value="sigma70-ECF"/>
    <property type="match status" value="1"/>
</dbReference>
<comment type="similarity">
    <text evidence="1">Belongs to the sigma-70 factor family. ECF subfamily.</text>
</comment>
<dbReference type="Gene3D" id="1.10.10.10">
    <property type="entry name" value="Winged helix-like DNA-binding domain superfamily/Winged helix DNA-binding domain"/>
    <property type="match status" value="1"/>
</dbReference>
<dbReference type="PANTHER" id="PTHR43133:SF8">
    <property type="entry name" value="RNA POLYMERASE SIGMA FACTOR HI_1459-RELATED"/>
    <property type="match status" value="1"/>
</dbReference>
<dbReference type="EMBL" id="JAUSTT010000014">
    <property type="protein sequence ID" value="MDQ0176599.1"/>
    <property type="molecule type" value="Genomic_DNA"/>
</dbReference>
<dbReference type="InterPro" id="IPR039425">
    <property type="entry name" value="RNA_pol_sigma-70-like"/>
</dbReference>
<dbReference type="InterPro" id="IPR036388">
    <property type="entry name" value="WH-like_DNA-bd_sf"/>
</dbReference>
<dbReference type="RefSeq" id="WP_307229880.1">
    <property type="nucleotide sequence ID" value="NZ_JAUSTT010000014.1"/>
</dbReference>
<keyword evidence="5" id="KW-0804">Transcription</keyword>
<dbReference type="InterPro" id="IPR014284">
    <property type="entry name" value="RNA_pol_sigma-70_dom"/>
</dbReference>
<accession>A0ABT9WU02</accession>
<evidence type="ECO:0000259" key="6">
    <source>
        <dbReference type="Pfam" id="PF04542"/>
    </source>
</evidence>
<keyword evidence="4" id="KW-0238">DNA-binding</keyword>
<dbReference type="InterPro" id="IPR007627">
    <property type="entry name" value="RNA_pol_sigma70_r2"/>
</dbReference>
<keyword evidence="3" id="KW-0731">Sigma factor</keyword>
<dbReference type="InterPro" id="IPR013324">
    <property type="entry name" value="RNA_pol_sigma_r3/r4-like"/>
</dbReference>
<keyword evidence="2" id="KW-0805">Transcription regulation</keyword>
<dbReference type="Proteomes" id="UP001223586">
    <property type="component" value="Unassembled WGS sequence"/>
</dbReference>
<dbReference type="Gene3D" id="1.10.1740.10">
    <property type="match status" value="1"/>
</dbReference>
<dbReference type="SUPFAM" id="SSF88946">
    <property type="entry name" value="Sigma2 domain of RNA polymerase sigma factors"/>
    <property type="match status" value="1"/>
</dbReference>
<sequence length="170" mass="20543">MYDSAFKAALYEQLSHVYRYLIKKGANPQDAEDIVQDTAYKYLMNLEAIEAAKVKSWLYRVAINQFYDILRRQKRTNHILKKIVYDEEAIDDLPEDILLEKEFQEHVQLILHQLREPYREILLLKYDLELKYTEIADMLNISIPSVKMTLHRARKQFLDQYRRMTNERKK</sequence>
<dbReference type="InterPro" id="IPR013325">
    <property type="entry name" value="RNA_pol_sigma_r2"/>
</dbReference>
<dbReference type="InterPro" id="IPR013249">
    <property type="entry name" value="RNA_pol_sigma70_r4_t2"/>
</dbReference>
<evidence type="ECO:0000313" key="8">
    <source>
        <dbReference type="EMBL" id="MDQ0176599.1"/>
    </source>
</evidence>
<evidence type="ECO:0000256" key="3">
    <source>
        <dbReference type="ARBA" id="ARBA00023082"/>
    </source>
</evidence>
<dbReference type="Pfam" id="PF08281">
    <property type="entry name" value="Sigma70_r4_2"/>
    <property type="match status" value="1"/>
</dbReference>
<evidence type="ECO:0000256" key="5">
    <source>
        <dbReference type="ARBA" id="ARBA00023163"/>
    </source>
</evidence>
<evidence type="ECO:0000256" key="2">
    <source>
        <dbReference type="ARBA" id="ARBA00023015"/>
    </source>
</evidence>